<gene>
    <name evidence="1" type="ORF">HTAM1171_LOCUS11626</name>
</gene>
<protein>
    <submittedName>
        <fullName evidence="1">Uncharacterized protein</fullName>
    </submittedName>
</protein>
<dbReference type="AlphaFoldDB" id="A0A7S2IES7"/>
<reference evidence="1" key="1">
    <citation type="submission" date="2021-01" db="EMBL/GenBank/DDBJ databases">
        <authorList>
            <person name="Corre E."/>
            <person name="Pelletier E."/>
            <person name="Niang G."/>
            <person name="Scheremetjew M."/>
            <person name="Finn R."/>
            <person name="Kale V."/>
            <person name="Holt S."/>
            <person name="Cochrane G."/>
            <person name="Meng A."/>
            <person name="Brown T."/>
            <person name="Cohen L."/>
        </authorList>
    </citation>
    <scope>NUCLEOTIDE SEQUENCE</scope>
    <source>
        <strain evidence="1">CCMP826</strain>
    </source>
</reference>
<dbReference type="EMBL" id="HBGV01018788">
    <property type="protein sequence ID" value="CAD9516832.1"/>
    <property type="molecule type" value="Transcribed_RNA"/>
</dbReference>
<accession>A0A7S2IES7</accession>
<name>A0A7S2IES7_9STRA</name>
<sequence>MVKLKIKLTRRKVLSMLAIGAFATLVVKDAAFNESDWVNEYMGEESWIGSFSRVLSKDLGGGKCKWEPPNYDVAETETFFKTLITGYPSGDKRLTFTQMEALTALPAKDEWAFQHLGMSNHPFIKTNYPHHEGVWGWDNAADQVIMVVRNIRSAMVEYHDILFDIGYAKTWEEVLQNIPNLYQEQPPMADFLAWRDERVFDEIKWYGWFIDYWMEGGLMRDMFTNKITTPEHWNMLMVPTAHTAEELDYDLVVGADTVVEPTIDPNCEKITNGCTPAKVISAEKLVDHQAGPQVALDIAKLIEGKAGMNVIGAEARGCIWRELVINKKGHKTKVDRTGYGETEYSFTADQLDAMLAELERLIGKYSNDPWDTNEVAGSLVLLLEEHRGEIQTERDNMMYRRMKQRTNVLPRFADKH</sequence>
<organism evidence="1">
    <name type="scientific">Helicotheca tamesis</name>
    <dbReference type="NCBI Taxonomy" id="374047"/>
    <lineage>
        <taxon>Eukaryota</taxon>
        <taxon>Sar</taxon>
        <taxon>Stramenopiles</taxon>
        <taxon>Ochrophyta</taxon>
        <taxon>Bacillariophyta</taxon>
        <taxon>Mediophyceae</taxon>
        <taxon>Lithodesmiophycidae</taxon>
        <taxon>Lithodesmiales</taxon>
        <taxon>Lithodesmiaceae</taxon>
        <taxon>Helicotheca</taxon>
    </lineage>
</organism>
<evidence type="ECO:0000313" key="1">
    <source>
        <dbReference type="EMBL" id="CAD9516832.1"/>
    </source>
</evidence>
<proteinExistence type="predicted"/>